<dbReference type="NCBIfam" id="TIGR01549">
    <property type="entry name" value="HAD-SF-IA-v1"/>
    <property type="match status" value="1"/>
</dbReference>
<dbReference type="FunFam" id="3.40.50.1000:FF:000022">
    <property type="entry name" value="Phosphoglycolate phosphatase"/>
    <property type="match status" value="1"/>
</dbReference>
<dbReference type="GO" id="GO:0005829">
    <property type="term" value="C:cytosol"/>
    <property type="evidence" value="ECO:0007669"/>
    <property type="project" value="TreeGrafter"/>
</dbReference>
<keyword evidence="1 3" id="KW-0378">Hydrolase</keyword>
<feature type="active site" description="Nucleophile" evidence="3">
    <location>
        <position position="9"/>
    </location>
</feature>
<evidence type="ECO:0000313" key="4">
    <source>
        <dbReference type="EMBL" id="TDQ36965.1"/>
    </source>
</evidence>
<comment type="similarity">
    <text evidence="3">Belongs to the HAD-like hydrolase superfamily. PpaX family.</text>
</comment>
<dbReference type="NCBIfam" id="TIGR01509">
    <property type="entry name" value="HAD-SF-IA-v3"/>
    <property type="match status" value="1"/>
</dbReference>
<dbReference type="GO" id="GO:0006281">
    <property type="term" value="P:DNA repair"/>
    <property type="evidence" value="ECO:0007669"/>
    <property type="project" value="TreeGrafter"/>
</dbReference>
<gene>
    <name evidence="3" type="primary">ppaX</name>
    <name evidence="4" type="ORF">EV213_11558</name>
</gene>
<dbReference type="InterPro" id="IPR006439">
    <property type="entry name" value="HAD-SF_hydro_IA"/>
</dbReference>
<name>A0A4R6TYF9_9BACI</name>
<dbReference type="InterPro" id="IPR050155">
    <property type="entry name" value="HAD-like_hydrolase_sf"/>
</dbReference>
<keyword evidence="5" id="KW-1185">Reference proteome</keyword>
<evidence type="ECO:0000256" key="3">
    <source>
        <dbReference type="HAMAP-Rule" id="MF_01250"/>
    </source>
</evidence>
<organism evidence="4 5">
    <name type="scientific">Aureibacillus halotolerans</name>
    <dbReference type="NCBI Taxonomy" id="1508390"/>
    <lineage>
        <taxon>Bacteria</taxon>
        <taxon>Bacillati</taxon>
        <taxon>Bacillota</taxon>
        <taxon>Bacilli</taxon>
        <taxon>Bacillales</taxon>
        <taxon>Bacillaceae</taxon>
        <taxon>Aureibacillus</taxon>
    </lineage>
</organism>
<reference evidence="4 5" key="1">
    <citation type="submission" date="2019-03" db="EMBL/GenBank/DDBJ databases">
        <title>Genomic Encyclopedia of Type Strains, Phase IV (KMG-IV): sequencing the most valuable type-strain genomes for metagenomic binning, comparative biology and taxonomic classification.</title>
        <authorList>
            <person name="Goeker M."/>
        </authorList>
    </citation>
    <scope>NUCLEOTIDE SEQUENCE [LARGE SCALE GENOMIC DNA]</scope>
    <source>
        <strain evidence="4 5">DSM 28697</strain>
    </source>
</reference>
<dbReference type="InterPro" id="IPR036412">
    <property type="entry name" value="HAD-like_sf"/>
</dbReference>
<dbReference type="SFLD" id="SFLDG01129">
    <property type="entry name" value="C1.5:_HAD__Beta-PGM__Phosphata"/>
    <property type="match status" value="1"/>
</dbReference>
<dbReference type="InterPro" id="IPR023214">
    <property type="entry name" value="HAD_sf"/>
</dbReference>
<dbReference type="PANTHER" id="PTHR43434:SF26">
    <property type="entry name" value="PYROPHOSPHATASE PPAX"/>
    <property type="match status" value="1"/>
</dbReference>
<dbReference type="NCBIfam" id="NF009804">
    <property type="entry name" value="PRK13288.1"/>
    <property type="match status" value="1"/>
</dbReference>
<evidence type="ECO:0000256" key="2">
    <source>
        <dbReference type="ARBA" id="ARBA00022842"/>
    </source>
</evidence>
<dbReference type="InterPro" id="IPR041492">
    <property type="entry name" value="HAD_2"/>
</dbReference>
<comment type="cofactor">
    <cofactor evidence="3">
        <name>Mg(2+)</name>
        <dbReference type="ChEBI" id="CHEBI:18420"/>
    </cofactor>
</comment>
<dbReference type="Proteomes" id="UP000295632">
    <property type="component" value="Unassembled WGS sequence"/>
</dbReference>
<dbReference type="SFLD" id="SFLDG01135">
    <property type="entry name" value="C1.5.6:_HAD__Beta-PGM__Phospha"/>
    <property type="match status" value="1"/>
</dbReference>
<comment type="catalytic activity">
    <reaction evidence="3">
        <text>diphosphate + H2O = 2 phosphate + H(+)</text>
        <dbReference type="Rhea" id="RHEA:24576"/>
        <dbReference type="ChEBI" id="CHEBI:15377"/>
        <dbReference type="ChEBI" id="CHEBI:15378"/>
        <dbReference type="ChEBI" id="CHEBI:33019"/>
        <dbReference type="ChEBI" id="CHEBI:43474"/>
        <dbReference type="EC" id="3.6.1.1"/>
    </reaction>
</comment>
<proteinExistence type="inferred from homology"/>
<dbReference type="HAMAP" id="MF_01250">
    <property type="entry name" value="Pyrophosphat_PpaX"/>
    <property type="match status" value="1"/>
</dbReference>
<dbReference type="InterPro" id="IPR023733">
    <property type="entry name" value="Pyrophosphatase_Ppax"/>
</dbReference>
<protein>
    <recommendedName>
        <fullName evidence="3">Pyrophosphatase PpaX</fullName>
        <ecNumber evidence="3">3.6.1.1</ecNumber>
    </recommendedName>
</protein>
<dbReference type="EC" id="3.6.1.1" evidence="3"/>
<dbReference type="Gene3D" id="3.40.50.1000">
    <property type="entry name" value="HAD superfamily/HAD-like"/>
    <property type="match status" value="1"/>
</dbReference>
<dbReference type="RefSeq" id="WP_133581467.1">
    <property type="nucleotide sequence ID" value="NZ_SNYJ01000015.1"/>
</dbReference>
<comment type="caution">
    <text evidence="4">The sequence shown here is derived from an EMBL/GenBank/DDBJ whole genome shotgun (WGS) entry which is preliminary data.</text>
</comment>
<keyword evidence="2 3" id="KW-0460">Magnesium</keyword>
<dbReference type="GO" id="GO:0004427">
    <property type="term" value="F:inorganic diphosphate phosphatase activity"/>
    <property type="evidence" value="ECO:0007669"/>
    <property type="project" value="UniProtKB-UniRule"/>
</dbReference>
<dbReference type="OrthoDB" id="9807630at2"/>
<dbReference type="GO" id="GO:0008967">
    <property type="term" value="F:phosphoglycolate phosphatase activity"/>
    <property type="evidence" value="ECO:0007669"/>
    <property type="project" value="TreeGrafter"/>
</dbReference>
<dbReference type="CDD" id="cd02616">
    <property type="entry name" value="HAD_PPase"/>
    <property type="match status" value="1"/>
</dbReference>
<dbReference type="InterPro" id="IPR023198">
    <property type="entry name" value="PGP-like_dom2"/>
</dbReference>
<sequence length="211" mass="23714">MSIKTFLFDLDGTLINTNDLIIASFMHTLERYYPGQYTEKDVLDFMGPPLVDSFKALDGERYEEMVQTYRTHNLDHHDTLVTPFVGVKEAVIALHEKGVQLAVVTTKMKETAIRGLRLMGLEEYFSVVIALDDVTNAKPDPEPVLKAMEALGATTDETIMVGDNMHDIESGKRAGVKTACVSWTIKDQTYLKSYAPDYWLEDMSELVPLAD</sequence>
<dbReference type="GO" id="GO:0000287">
    <property type="term" value="F:magnesium ion binding"/>
    <property type="evidence" value="ECO:0007669"/>
    <property type="project" value="UniProtKB-UniRule"/>
</dbReference>
<dbReference type="PANTHER" id="PTHR43434">
    <property type="entry name" value="PHOSPHOGLYCOLATE PHOSPHATASE"/>
    <property type="match status" value="1"/>
</dbReference>
<evidence type="ECO:0000313" key="5">
    <source>
        <dbReference type="Proteomes" id="UP000295632"/>
    </source>
</evidence>
<dbReference type="EMBL" id="SNYJ01000015">
    <property type="protein sequence ID" value="TDQ36965.1"/>
    <property type="molecule type" value="Genomic_DNA"/>
</dbReference>
<accession>A0A4R6TYF9</accession>
<evidence type="ECO:0000256" key="1">
    <source>
        <dbReference type="ARBA" id="ARBA00022801"/>
    </source>
</evidence>
<dbReference type="Gene3D" id="1.10.150.240">
    <property type="entry name" value="Putative phosphatase, domain 2"/>
    <property type="match status" value="1"/>
</dbReference>
<dbReference type="AlphaFoldDB" id="A0A4R6TYF9"/>
<dbReference type="SUPFAM" id="SSF56784">
    <property type="entry name" value="HAD-like"/>
    <property type="match status" value="1"/>
</dbReference>
<dbReference type="Pfam" id="PF13419">
    <property type="entry name" value="HAD_2"/>
    <property type="match status" value="1"/>
</dbReference>
<dbReference type="SFLD" id="SFLDS00003">
    <property type="entry name" value="Haloacid_Dehalogenase"/>
    <property type="match status" value="1"/>
</dbReference>
<comment type="function">
    <text evidence="3">Hydrolyzes pyrophosphate formed during P-Ser-HPr dephosphorylation by HPrK/P. Might play a role in controlling the intracellular pyrophosphate pool.</text>
</comment>